<evidence type="ECO:0000313" key="7">
    <source>
        <dbReference type="RefSeq" id="XP_065656109.1"/>
    </source>
</evidence>
<accession>A0ABM4C3H5</accession>
<reference evidence="7" key="1">
    <citation type="submission" date="2025-08" db="UniProtKB">
        <authorList>
            <consortium name="RefSeq"/>
        </authorList>
    </citation>
    <scope>IDENTIFICATION</scope>
</reference>
<dbReference type="SUPFAM" id="SSF48452">
    <property type="entry name" value="TPR-like"/>
    <property type="match status" value="1"/>
</dbReference>
<proteinExistence type="predicted"/>
<dbReference type="GeneID" id="101236995"/>
<dbReference type="InterPro" id="IPR002893">
    <property type="entry name" value="Znf_MYND"/>
</dbReference>
<dbReference type="InterPro" id="IPR011990">
    <property type="entry name" value="TPR-like_helical_dom_sf"/>
</dbReference>
<dbReference type="PROSITE" id="PS50865">
    <property type="entry name" value="ZF_MYND_2"/>
    <property type="match status" value="1"/>
</dbReference>
<dbReference type="SUPFAM" id="SSF144232">
    <property type="entry name" value="HIT/MYND zinc finger-like"/>
    <property type="match status" value="1"/>
</dbReference>
<name>A0ABM4C3H5_HYDVU</name>
<evidence type="ECO:0000256" key="1">
    <source>
        <dbReference type="ARBA" id="ARBA00022723"/>
    </source>
</evidence>
<dbReference type="RefSeq" id="XP_065656109.1">
    <property type="nucleotide sequence ID" value="XM_065800037.1"/>
</dbReference>
<evidence type="ECO:0000256" key="4">
    <source>
        <dbReference type="PROSITE-ProRule" id="PRU00134"/>
    </source>
</evidence>
<keyword evidence="6" id="KW-1185">Reference proteome</keyword>
<dbReference type="PANTHER" id="PTHR46533">
    <property type="entry name" value="ZINC FINGER MYND DOMAIN-CONTAINING PROTEIN 12"/>
    <property type="match status" value="1"/>
</dbReference>
<dbReference type="Pfam" id="PF01753">
    <property type="entry name" value="zf-MYND"/>
    <property type="match status" value="1"/>
</dbReference>
<sequence>METRPEMTCIPLANPKNLKVCCELCSKPAFVFCEKCRVTYYCDTEHQRVDWLGIHEKICQMLIPLRTPIPFISGSEKEREYRNQQQVLRQKQLIDVSSNAGQKLLFEGKYEYAIPAAMQTLKFTMEVYGSASIELASPYLMLGESCIGLSRLLQADEYLHQAQWIILKNSFCDNSIKSRMHRNFGMLFATQKKHTEALHHFAQDIYYSSLAFGTDNIRTSGGYFHMANVFYQQNKRETAYSLYGQLTTMWNDTLFKMVEQRSVEAASLPQKKLIDNSIEDSCFLDEVQGAEAVKILHTILELHENQKPPFLKELTKNLFTLAMLYTILENFVKAKEFLSKALSTAKLYSSEEKRLHWFESIYLMLENMTK</sequence>
<dbReference type="Proteomes" id="UP001652625">
    <property type="component" value="Chromosome 06"/>
</dbReference>
<dbReference type="Gene3D" id="1.25.40.10">
    <property type="entry name" value="Tetratricopeptide repeat domain"/>
    <property type="match status" value="1"/>
</dbReference>
<evidence type="ECO:0000256" key="3">
    <source>
        <dbReference type="ARBA" id="ARBA00022833"/>
    </source>
</evidence>
<evidence type="ECO:0000256" key="2">
    <source>
        <dbReference type="ARBA" id="ARBA00022771"/>
    </source>
</evidence>
<dbReference type="PANTHER" id="PTHR46533:SF1">
    <property type="entry name" value="ZINC FINGER MYND DOMAIN-CONTAINING PROTEIN 12"/>
    <property type="match status" value="1"/>
</dbReference>
<organism evidence="6 7">
    <name type="scientific">Hydra vulgaris</name>
    <name type="common">Hydra</name>
    <name type="synonym">Hydra attenuata</name>
    <dbReference type="NCBI Taxonomy" id="6087"/>
    <lineage>
        <taxon>Eukaryota</taxon>
        <taxon>Metazoa</taxon>
        <taxon>Cnidaria</taxon>
        <taxon>Hydrozoa</taxon>
        <taxon>Hydroidolina</taxon>
        <taxon>Anthoathecata</taxon>
        <taxon>Aplanulata</taxon>
        <taxon>Hydridae</taxon>
        <taxon>Hydra</taxon>
    </lineage>
</organism>
<keyword evidence="3" id="KW-0862">Zinc</keyword>
<dbReference type="InterPro" id="IPR053248">
    <property type="entry name" value="Zinc_finger_MYND_domain"/>
</dbReference>
<protein>
    <submittedName>
        <fullName evidence="7">Zinc finger MYND domain-containing protein 12 isoform X2</fullName>
    </submittedName>
</protein>
<evidence type="ECO:0000313" key="6">
    <source>
        <dbReference type="Proteomes" id="UP001652625"/>
    </source>
</evidence>
<gene>
    <name evidence="7" type="primary">LOC101236995</name>
</gene>
<keyword evidence="1" id="KW-0479">Metal-binding</keyword>
<evidence type="ECO:0000259" key="5">
    <source>
        <dbReference type="PROSITE" id="PS50865"/>
    </source>
</evidence>
<dbReference type="Gene3D" id="6.10.140.2220">
    <property type="match status" value="1"/>
</dbReference>
<keyword evidence="2 4" id="KW-0863">Zinc-finger</keyword>
<feature type="domain" description="MYND-type" evidence="5">
    <location>
        <begin position="22"/>
        <end position="59"/>
    </location>
</feature>